<evidence type="ECO:0000313" key="3">
    <source>
        <dbReference type="Proteomes" id="UP000272503"/>
    </source>
</evidence>
<gene>
    <name evidence="2" type="ORF">D9V32_05085</name>
</gene>
<dbReference type="Gene3D" id="3.40.630.30">
    <property type="match status" value="1"/>
</dbReference>
<keyword evidence="3" id="KW-1185">Reference proteome</keyword>
<reference evidence="2 3" key="1">
    <citation type="submission" date="2018-10" db="EMBL/GenBank/DDBJ databases">
        <authorList>
            <person name="Li J."/>
        </authorList>
    </citation>
    <scope>NUCLEOTIDE SEQUENCE [LARGE SCALE GENOMIC DNA]</scope>
    <source>
        <strain evidence="2 3">IF 016277</strain>
    </source>
</reference>
<evidence type="ECO:0000256" key="1">
    <source>
        <dbReference type="SAM" id="MobiDB-lite"/>
    </source>
</evidence>
<proteinExistence type="predicted"/>
<dbReference type="Proteomes" id="UP000272503">
    <property type="component" value="Unassembled WGS sequence"/>
</dbReference>
<name>A0A3L7ABG1_9MICO</name>
<accession>A0A3L7ABG1</accession>
<sequence>MTDSRFPAPRAGMLVQPEPDTPIRPRSFFAFPEPDTPAHDGSNTASSPDGLPEPDTPSDATAAELDSLRESIHRDIDPHIQLLLRPHEHQVILDLIQVPYPLRGSGLANRALHALCSRADAAGWELALEPHPAFGSDTERLARWYGTHGFRLEEPGMTAWMHRPPRTRNGCAPKRTPVSVRSGLG</sequence>
<dbReference type="RefSeq" id="WP_121647811.1">
    <property type="nucleotide sequence ID" value="NZ_RCUX01000003.1"/>
</dbReference>
<feature type="region of interest" description="Disordered" evidence="1">
    <location>
        <begin position="1"/>
        <end position="58"/>
    </location>
</feature>
<feature type="region of interest" description="Disordered" evidence="1">
    <location>
        <begin position="165"/>
        <end position="185"/>
    </location>
</feature>
<evidence type="ECO:0000313" key="2">
    <source>
        <dbReference type="EMBL" id="RLP77001.1"/>
    </source>
</evidence>
<dbReference type="AlphaFoldDB" id="A0A3L7ABG1"/>
<dbReference type="OrthoDB" id="4788037at2"/>
<dbReference type="EMBL" id="RCUX01000003">
    <property type="protein sequence ID" value="RLP77001.1"/>
    <property type="molecule type" value="Genomic_DNA"/>
</dbReference>
<organism evidence="2 3">
    <name type="scientific">Mycetocola tolaasinivorans</name>
    <dbReference type="NCBI Taxonomy" id="76635"/>
    <lineage>
        <taxon>Bacteria</taxon>
        <taxon>Bacillati</taxon>
        <taxon>Actinomycetota</taxon>
        <taxon>Actinomycetes</taxon>
        <taxon>Micrococcales</taxon>
        <taxon>Microbacteriaceae</taxon>
        <taxon>Mycetocola</taxon>
    </lineage>
</organism>
<comment type="caution">
    <text evidence="2">The sequence shown here is derived from an EMBL/GenBank/DDBJ whole genome shotgun (WGS) entry which is preliminary data.</text>
</comment>
<protein>
    <submittedName>
        <fullName evidence="2">Uncharacterized protein</fullName>
    </submittedName>
</protein>